<name>A0A0F9HEU9_9ZZZZ</name>
<reference evidence="1" key="1">
    <citation type="journal article" date="2015" name="Nature">
        <title>Complex archaea that bridge the gap between prokaryotes and eukaryotes.</title>
        <authorList>
            <person name="Spang A."/>
            <person name="Saw J.H."/>
            <person name="Jorgensen S.L."/>
            <person name="Zaremba-Niedzwiedzka K."/>
            <person name="Martijn J."/>
            <person name="Lind A.E."/>
            <person name="van Eijk R."/>
            <person name="Schleper C."/>
            <person name="Guy L."/>
            <person name="Ettema T.J."/>
        </authorList>
    </citation>
    <scope>NUCLEOTIDE SEQUENCE</scope>
</reference>
<dbReference type="GO" id="GO:0019441">
    <property type="term" value="P:L-tryptophan catabolic process to kynurenine"/>
    <property type="evidence" value="ECO:0007669"/>
    <property type="project" value="InterPro"/>
</dbReference>
<accession>A0A0F9HEU9</accession>
<evidence type="ECO:0000313" key="1">
    <source>
        <dbReference type="EMBL" id="KKL80220.1"/>
    </source>
</evidence>
<dbReference type="SUPFAM" id="SSF102198">
    <property type="entry name" value="Putative cyclase"/>
    <property type="match status" value="1"/>
</dbReference>
<dbReference type="GO" id="GO:0004061">
    <property type="term" value="F:arylformamidase activity"/>
    <property type="evidence" value="ECO:0007669"/>
    <property type="project" value="InterPro"/>
</dbReference>
<sequence length="88" mass="9601">FFASQVSFSTISGTYLEAGSHILENGKTLDQYSVSDFIKPVSIIRLPQQEPKTLITADLLEAKTPLHAGDAVIIDTGWAAILNLENLR</sequence>
<dbReference type="AlphaFoldDB" id="A0A0F9HEU9"/>
<gene>
    <name evidence="1" type="ORF">LCGC14_2006920</name>
</gene>
<dbReference type="InterPro" id="IPR037175">
    <property type="entry name" value="KFase_sf"/>
</dbReference>
<proteinExistence type="predicted"/>
<dbReference type="Pfam" id="PF04199">
    <property type="entry name" value="Cyclase"/>
    <property type="match status" value="1"/>
</dbReference>
<organism evidence="1">
    <name type="scientific">marine sediment metagenome</name>
    <dbReference type="NCBI Taxonomy" id="412755"/>
    <lineage>
        <taxon>unclassified sequences</taxon>
        <taxon>metagenomes</taxon>
        <taxon>ecological metagenomes</taxon>
    </lineage>
</organism>
<dbReference type="Gene3D" id="3.50.30.50">
    <property type="entry name" value="Putative cyclase"/>
    <property type="match status" value="1"/>
</dbReference>
<feature type="non-terminal residue" evidence="1">
    <location>
        <position position="1"/>
    </location>
</feature>
<comment type="caution">
    <text evidence="1">The sequence shown here is derived from an EMBL/GenBank/DDBJ whole genome shotgun (WGS) entry which is preliminary data.</text>
</comment>
<dbReference type="InterPro" id="IPR007325">
    <property type="entry name" value="KFase/CYL"/>
</dbReference>
<dbReference type="EMBL" id="LAZR01022921">
    <property type="protein sequence ID" value="KKL80220.1"/>
    <property type="molecule type" value="Genomic_DNA"/>
</dbReference>
<protein>
    <submittedName>
        <fullName evidence="1">Uncharacterized protein</fullName>
    </submittedName>
</protein>